<name>A0AA97NLX6_PYRO3</name>
<gene>
    <name evidence="1" type="ORF">OOU_Y34scaffold01091g2</name>
</gene>
<dbReference type="EMBL" id="JH792920">
    <property type="protein sequence ID" value="ELQ32564.1"/>
    <property type="molecule type" value="Genomic_DNA"/>
</dbReference>
<organism evidence="1">
    <name type="scientific">Pyricularia oryzae (strain Y34)</name>
    <name type="common">Rice blast fungus</name>
    <name type="synonym">Magnaporthe oryzae</name>
    <dbReference type="NCBI Taxonomy" id="1143189"/>
    <lineage>
        <taxon>Eukaryota</taxon>
        <taxon>Fungi</taxon>
        <taxon>Dikarya</taxon>
        <taxon>Ascomycota</taxon>
        <taxon>Pezizomycotina</taxon>
        <taxon>Sordariomycetes</taxon>
        <taxon>Sordariomycetidae</taxon>
        <taxon>Magnaporthales</taxon>
        <taxon>Pyriculariaceae</taxon>
        <taxon>Pyricularia</taxon>
    </lineage>
</organism>
<evidence type="ECO:0000313" key="1">
    <source>
        <dbReference type="EMBL" id="ELQ32564.1"/>
    </source>
</evidence>
<reference evidence="1" key="1">
    <citation type="journal article" date="2012" name="PLoS Genet.">
        <title>Comparative analysis of the genomes of two field isolates of the rice blast fungus Magnaporthe oryzae.</title>
        <authorList>
            <person name="Xue M."/>
            <person name="Yang J."/>
            <person name="Li Z."/>
            <person name="Hu S."/>
            <person name="Yao N."/>
            <person name="Dean R.A."/>
            <person name="Zhao W."/>
            <person name="Shen M."/>
            <person name="Zhang H."/>
            <person name="Li C."/>
            <person name="Liu L."/>
            <person name="Cao L."/>
            <person name="Xu X."/>
            <person name="Xing Y."/>
            <person name="Hsiang T."/>
            <person name="Zhang Z."/>
            <person name="Xu J.R."/>
            <person name="Peng Y.L."/>
        </authorList>
    </citation>
    <scope>NUCLEOTIDE SEQUENCE</scope>
    <source>
        <strain evidence="1">Y34</strain>
    </source>
</reference>
<proteinExistence type="predicted"/>
<dbReference type="Proteomes" id="UP000011086">
    <property type="component" value="Unassembled WGS sequence"/>
</dbReference>
<protein>
    <submittedName>
        <fullName evidence="1">Uncharacterized protein</fullName>
    </submittedName>
</protein>
<accession>A0AA97NLX6</accession>
<dbReference type="AlphaFoldDB" id="A0AA97NLX6"/>
<sequence length="58" mass="6864">MAFTFLKLGCMNKFRKSLTVFFVCATLISVKSKYAATRLRYFKARISRLTVYRIAIYR</sequence>